<keyword evidence="3" id="KW-1003">Cell membrane</keyword>
<evidence type="ECO:0000256" key="7">
    <source>
        <dbReference type="ARBA" id="ARBA00024211"/>
    </source>
</evidence>
<dbReference type="GO" id="GO:0051258">
    <property type="term" value="P:protein polymerization"/>
    <property type="evidence" value="ECO:0007669"/>
    <property type="project" value="UniProtKB-ARBA"/>
</dbReference>
<dbReference type="Proteomes" id="UP000594263">
    <property type="component" value="Unplaced"/>
</dbReference>
<evidence type="ECO:0000313" key="12">
    <source>
        <dbReference type="Proteomes" id="UP000594263"/>
    </source>
</evidence>
<dbReference type="InterPro" id="IPR021182">
    <property type="entry name" value="SOK_magnoliopsida"/>
</dbReference>
<feature type="compositionally biased region" description="Low complexity" evidence="9">
    <location>
        <begin position="451"/>
        <end position="467"/>
    </location>
</feature>
<name>A0A7N0RD70_KALFE</name>
<keyword evidence="5" id="KW-0472">Membrane</keyword>
<feature type="compositionally biased region" description="Basic and acidic residues" evidence="9">
    <location>
        <begin position="143"/>
        <end position="156"/>
    </location>
</feature>
<dbReference type="Pfam" id="PF06136">
    <property type="entry name" value="SOK"/>
    <property type="match status" value="1"/>
</dbReference>
<organism evidence="11 12">
    <name type="scientific">Kalanchoe fedtschenkoi</name>
    <name type="common">Lavender scallops</name>
    <name type="synonym">South American air plant</name>
    <dbReference type="NCBI Taxonomy" id="63787"/>
    <lineage>
        <taxon>Eukaryota</taxon>
        <taxon>Viridiplantae</taxon>
        <taxon>Streptophyta</taxon>
        <taxon>Embryophyta</taxon>
        <taxon>Tracheophyta</taxon>
        <taxon>Spermatophyta</taxon>
        <taxon>Magnoliopsida</taxon>
        <taxon>eudicotyledons</taxon>
        <taxon>Gunneridae</taxon>
        <taxon>Pentapetalae</taxon>
        <taxon>Saxifragales</taxon>
        <taxon>Crassulaceae</taxon>
        <taxon>Kalanchoe</taxon>
    </lineage>
</organism>
<evidence type="ECO:0000256" key="9">
    <source>
        <dbReference type="SAM" id="MobiDB-lite"/>
    </source>
</evidence>
<dbReference type="GO" id="GO:2000067">
    <property type="term" value="P:regulation of root morphogenesis"/>
    <property type="evidence" value="ECO:0007669"/>
    <property type="project" value="UniProtKB-ARBA"/>
</dbReference>
<evidence type="ECO:0000256" key="5">
    <source>
        <dbReference type="ARBA" id="ARBA00023136"/>
    </source>
</evidence>
<dbReference type="InterPro" id="IPR048351">
    <property type="entry name" value="SOK_DIX"/>
</dbReference>
<dbReference type="PANTHER" id="PTHR31083:SF6">
    <property type="entry name" value="PROTEIN SOSEKI 3"/>
    <property type="match status" value="1"/>
</dbReference>
<keyword evidence="4" id="KW-0132">Cell division</keyword>
<feature type="compositionally biased region" description="Polar residues" evidence="9">
    <location>
        <begin position="186"/>
        <end position="196"/>
    </location>
</feature>
<keyword evidence="2" id="KW-0217">Developmental protein</keyword>
<dbReference type="GO" id="GO:0051302">
    <property type="term" value="P:regulation of cell division"/>
    <property type="evidence" value="ECO:0007669"/>
    <property type="project" value="UniProtKB-ARBA"/>
</dbReference>
<evidence type="ECO:0000256" key="3">
    <source>
        <dbReference type="ARBA" id="ARBA00022475"/>
    </source>
</evidence>
<dbReference type="GO" id="GO:0090708">
    <property type="term" value="P:specification of plant organ axis polarity"/>
    <property type="evidence" value="ECO:0007669"/>
    <property type="project" value="UniProtKB-ARBA"/>
</dbReference>
<evidence type="ECO:0000256" key="4">
    <source>
        <dbReference type="ARBA" id="ARBA00022618"/>
    </source>
</evidence>
<evidence type="ECO:0000256" key="8">
    <source>
        <dbReference type="ARBA" id="ARBA00046534"/>
    </source>
</evidence>
<protein>
    <recommendedName>
        <fullName evidence="10">SOSEKI DIX-like domain-containing protein</fullName>
    </recommendedName>
</protein>
<dbReference type="Gramene" id="Kaladp0008s0461.1.v1.1">
    <property type="protein sequence ID" value="Kaladp0008s0461.1.v1.1"/>
    <property type="gene ID" value="Kaladp0008s0461.v1.1"/>
</dbReference>
<evidence type="ECO:0000256" key="2">
    <source>
        <dbReference type="ARBA" id="ARBA00022473"/>
    </source>
</evidence>
<dbReference type="EnsemblPlants" id="Kaladp0008s0461.1.v1.1">
    <property type="protein sequence ID" value="Kaladp0008s0461.1.v1.1"/>
    <property type="gene ID" value="Kaladp0008s0461.v1.1"/>
</dbReference>
<feature type="compositionally biased region" description="Basic and acidic residues" evidence="9">
    <location>
        <begin position="439"/>
        <end position="450"/>
    </location>
</feature>
<evidence type="ECO:0000256" key="1">
    <source>
        <dbReference type="ARBA" id="ARBA00004413"/>
    </source>
</evidence>
<reference evidence="11" key="1">
    <citation type="submission" date="2021-01" db="UniProtKB">
        <authorList>
            <consortium name="EnsemblPlants"/>
        </authorList>
    </citation>
    <scope>IDENTIFICATION</scope>
</reference>
<dbReference type="AlphaFoldDB" id="A0A7N0RD70"/>
<keyword evidence="12" id="KW-1185">Reference proteome</keyword>
<feature type="compositionally biased region" description="Basic and acidic residues" evidence="9">
    <location>
        <begin position="405"/>
        <end position="419"/>
    </location>
</feature>
<feature type="domain" description="SOSEKI DIX-like" evidence="10">
    <location>
        <begin position="34"/>
        <end position="122"/>
    </location>
</feature>
<dbReference type="GO" id="GO:0051301">
    <property type="term" value="P:cell division"/>
    <property type="evidence" value="ECO:0007669"/>
    <property type="project" value="UniProtKB-KW"/>
</dbReference>
<evidence type="ECO:0000256" key="6">
    <source>
        <dbReference type="ARBA" id="ARBA00023306"/>
    </source>
</evidence>
<comment type="similarity">
    <text evidence="7">Belongs to the SOSEKI family.</text>
</comment>
<feature type="region of interest" description="Disordered" evidence="9">
    <location>
        <begin position="405"/>
        <end position="514"/>
    </location>
</feature>
<feature type="compositionally biased region" description="Polar residues" evidence="9">
    <location>
        <begin position="481"/>
        <end position="507"/>
    </location>
</feature>
<feature type="region of interest" description="Disordered" evidence="9">
    <location>
        <begin position="267"/>
        <end position="287"/>
    </location>
</feature>
<dbReference type="PANTHER" id="PTHR31083">
    <property type="entry name" value="UPSTREAM OF FLC PROTEIN (DUF966)"/>
    <property type="match status" value="1"/>
</dbReference>
<evidence type="ECO:0000313" key="11">
    <source>
        <dbReference type="EnsemblPlants" id="Kaladp0008s0461.1.v1.1"/>
    </source>
</evidence>
<sequence>MEERLRRYRQRQTSPERTKVWTEKSPKYHQIRKVPVVYYLCKHRHLEHPHFIEVPMSSPEGLYLRDVVNRLDDLRGKGLHLKYSWSSKRSYKTGYVWHDLSEDDLIIPVNGHEYILKGSELFENNDSGCVGPVGSVTVQDIKQLPEPESAKSRDDSSSSSSRNVKGDKAFQEDEYYLSDQHPDSGGMSSESRLDGTSGSGDALILVGSKDGKTRNVADASTQTDETSVVPRGEDISTEGSSEDALGCSKRDSSKILQNCIALERQNSGASSGHGLVPSSPSSKSSARRKNIVAEFLNKADAKMINSFRIPEIDSPRPSRLQARILEEDVEMSPSARLKVTDMLIQLISCGSIPVKGHSFGLSHTNKPRFANLNSPCPWYSNSIRPEEFNCVSDNTRLMGMRVEDKERLSGSMSERKMLNKGDGGACLKNSPINSGRRSRQLDPVERKNETSSKQMSSISESMRSALSVRSRISLDKDDTSPKTPSASNNSSKRITYSPATKSPSQLHSSDEHNDVITTEERLASGARVIIHSRASLDTTD</sequence>
<keyword evidence="6" id="KW-0131">Cell cycle</keyword>
<accession>A0A7N0RD70</accession>
<dbReference type="PIRSF" id="PIRSF031043">
    <property type="entry name" value="UCP031043"/>
    <property type="match status" value="1"/>
</dbReference>
<comment type="subunit">
    <text evidence="8">Homodimer. Forms long polymer filaments with other SOKs proteins polymers (e.g. SOK1, SOK2, SOK3 and SOK4) crucial for polar localization and biological activity. Binds to ANGUSTIFOLIA (AN).</text>
</comment>
<dbReference type="GO" id="GO:0005886">
    <property type="term" value="C:plasma membrane"/>
    <property type="evidence" value="ECO:0007669"/>
    <property type="project" value="UniProtKB-SubCell"/>
</dbReference>
<proteinExistence type="inferred from homology"/>
<evidence type="ECO:0000259" key="10">
    <source>
        <dbReference type="Pfam" id="PF06136"/>
    </source>
</evidence>
<feature type="region of interest" description="Disordered" evidence="9">
    <location>
        <begin position="143"/>
        <end position="248"/>
    </location>
</feature>
<dbReference type="InterPro" id="IPR010369">
    <property type="entry name" value="SOK"/>
</dbReference>
<comment type="subcellular location">
    <subcellularLocation>
        <location evidence="1">Cell membrane</location>
        <topology evidence="1">Peripheral membrane protein</topology>
        <orientation evidence="1">Cytoplasmic side</orientation>
    </subcellularLocation>
</comment>